<comment type="caution">
    <text evidence="1">The sequence shown here is derived from an EMBL/GenBank/DDBJ whole genome shotgun (WGS) entry which is preliminary data.</text>
</comment>
<evidence type="ECO:0000313" key="1">
    <source>
        <dbReference type="EMBL" id="MFC6082294.1"/>
    </source>
</evidence>
<dbReference type="EMBL" id="JBHSRF010000015">
    <property type="protein sequence ID" value="MFC6082294.1"/>
    <property type="molecule type" value="Genomic_DNA"/>
</dbReference>
<dbReference type="RefSeq" id="WP_380751995.1">
    <property type="nucleotide sequence ID" value="NZ_JBHSRF010000015.1"/>
</dbReference>
<dbReference type="Proteomes" id="UP001596137">
    <property type="component" value="Unassembled WGS sequence"/>
</dbReference>
<name>A0ABW1NG01_9ACTN</name>
<gene>
    <name evidence="1" type="ORF">ACFP1K_14105</name>
</gene>
<protein>
    <submittedName>
        <fullName evidence="1">Uncharacterized protein</fullName>
    </submittedName>
</protein>
<proteinExistence type="predicted"/>
<organism evidence="1 2">
    <name type="scientific">Sphaerisporangium aureirubrum</name>
    <dbReference type="NCBI Taxonomy" id="1544736"/>
    <lineage>
        <taxon>Bacteria</taxon>
        <taxon>Bacillati</taxon>
        <taxon>Actinomycetota</taxon>
        <taxon>Actinomycetes</taxon>
        <taxon>Streptosporangiales</taxon>
        <taxon>Streptosporangiaceae</taxon>
        <taxon>Sphaerisporangium</taxon>
    </lineage>
</organism>
<accession>A0ABW1NG01</accession>
<sequence length="44" mass="5085">MLIVTVQSWQQSKSSYMHWSYDAKVGGIQGGDFSDMQPLRNRHN</sequence>
<reference evidence="2" key="1">
    <citation type="journal article" date="2019" name="Int. J. Syst. Evol. Microbiol.">
        <title>The Global Catalogue of Microorganisms (GCM) 10K type strain sequencing project: providing services to taxonomists for standard genome sequencing and annotation.</title>
        <authorList>
            <consortium name="The Broad Institute Genomics Platform"/>
            <consortium name="The Broad Institute Genome Sequencing Center for Infectious Disease"/>
            <person name="Wu L."/>
            <person name="Ma J."/>
        </authorList>
    </citation>
    <scope>NUCLEOTIDE SEQUENCE [LARGE SCALE GENOMIC DNA]</scope>
    <source>
        <strain evidence="2">JCM 30346</strain>
    </source>
</reference>
<evidence type="ECO:0000313" key="2">
    <source>
        <dbReference type="Proteomes" id="UP001596137"/>
    </source>
</evidence>
<keyword evidence="2" id="KW-1185">Reference proteome</keyword>